<dbReference type="GO" id="GO:0016740">
    <property type="term" value="F:transferase activity"/>
    <property type="evidence" value="ECO:0007669"/>
    <property type="project" value="UniProtKB-KW"/>
</dbReference>
<dbReference type="Proteomes" id="UP000323221">
    <property type="component" value="Unassembled WGS sequence"/>
</dbReference>
<proteinExistence type="predicted"/>
<dbReference type="SUPFAM" id="SSF53448">
    <property type="entry name" value="Nucleotide-diphospho-sugar transferases"/>
    <property type="match status" value="1"/>
</dbReference>
<name>A0A5M8Q4Q1_9MICO</name>
<sequence>MTSPRSSAARERLRHVVRSGRERGGDAARRALGLQSGRGFYDDSPSAATLARLARLRIRNLASRAPVVGDAPAVVVMTTTAARIRSVWAAIESIGEGAERPKRLILWLDDPSLAELPTSLGRLERRGLEVRRVDPGLRVHTKWWPYVSGPPAHELPMVTSDDDQLYPRDWLRRLLEVARAHPGAVVAHRAHRVALGVEGLAPYTSWTPARSTAPSFGSFGTSVSGQLFPAPLLEELRAAGTRFLEAAPEADDVWLYAQAVRAGRRIVQTSAEPANYPFVPGSQVSGLYLQNVLHAGNDRQLAASLGPAELERIAGDLRG</sequence>
<gene>
    <name evidence="1" type="ORF">FQ330_11815</name>
</gene>
<evidence type="ECO:0000313" key="1">
    <source>
        <dbReference type="EMBL" id="KAA6430857.1"/>
    </source>
</evidence>
<dbReference type="EMBL" id="VOIR01000017">
    <property type="protein sequence ID" value="KAA6430857.1"/>
    <property type="molecule type" value="Genomic_DNA"/>
</dbReference>
<accession>A0A5M8Q4Q1</accession>
<evidence type="ECO:0000313" key="2">
    <source>
        <dbReference type="Proteomes" id="UP000323221"/>
    </source>
</evidence>
<dbReference type="InterPro" id="IPR029044">
    <property type="entry name" value="Nucleotide-diphossugar_trans"/>
</dbReference>
<reference evidence="1 2" key="1">
    <citation type="submission" date="2019-08" db="EMBL/GenBank/DDBJ databases">
        <title>Agrococcus lahaulensis sp. nov., isolated from a cold desert of the Indian Himalayas.</title>
        <authorList>
            <person name="Qu J.H."/>
        </authorList>
    </citation>
    <scope>NUCLEOTIDE SEQUENCE [LARGE SCALE GENOMIC DNA]</scope>
    <source>
        <strain evidence="1 2">NS18</strain>
    </source>
</reference>
<keyword evidence="2" id="KW-1185">Reference proteome</keyword>
<dbReference type="AlphaFoldDB" id="A0A5M8Q4Q1"/>
<comment type="caution">
    <text evidence="1">The sequence shown here is derived from an EMBL/GenBank/DDBJ whole genome shotgun (WGS) entry which is preliminary data.</text>
</comment>
<dbReference type="OrthoDB" id="5465469at2"/>
<organism evidence="1 2">
    <name type="scientific">Agrococcus sediminis</name>
    <dbReference type="NCBI Taxonomy" id="2599924"/>
    <lineage>
        <taxon>Bacteria</taxon>
        <taxon>Bacillati</taxon>
        <taxon>Actinomycetota</taxon>
        <taxon>Actinomycetes</taxon>
        <taxon>Micrococcales</taxon>
        <taxon>Microbacteriaceae</taxon>
        <taxon>Agrococcus</taxon>
    </lineage>
</organism>
<dbReference type="RefSeq" id="WP_146357815.1">
    <property type="nucleotide sequence ID" value="NZ_VOIR01000017.1"/>
</dbReference>
<protein>
    <submittedName>
        <fullName evidence="1">Glycosyltransferase</fullName>
    </submittedName>
</protein>
<keyword evidence="1" id="KW-0808">Transferase</keyword>